<protein>
    <submittedName>
        <fullName evidence="1">Uncharacterized protein</fullName>
    </submittedName>
</protein>
<dbReference type="Proteomes" id="UP000001420">
    <property type="component" value="Chromosome"/>
</dbReference>
<proteinExistence type="predicted"/>
<dbReference type="KEGG" id="pma:Pro_0690"/>
<dbReference type="OrthoDB" id="9930441at2"/>
<accession>Q7VCQ0</accession>
<dbReference type="PATRIC" id="fig|167539.5.peg.726"/>
<sequence>MSLRHHISKSIFIMTLSPEFAERCRKEALNKYEDEKQKFSIKMMMMGYYKVKSLSSDEGLKKISQIDSKRQSDKGFNERFSEKMWAYTEEVWSQALEQLIIKISKEYGLKEEQDIKYISKVSEEDPKLDFFV</sequence>
<dbReference type="EnsemblBacteria" id="AAP99734">
    <property type="protein sequence ID" value="AAP99734"/>
    <property type="gene ID" value="Pro_0690"/>
</dbReference>
<reference evidence="1 2" key="1">
    <citation type="journal article" date="2003" name="Proc. Natl. Acad. Sci. U.S.A.">
        <title>Genome sequence of the cyanobacterium Prochlorococcus marinus SS120, a nearly minimal oxyphototrophic genome.</title>
        <authorList>
            <person name="Dufresne A."/>
            <person name="Salanoubat M."/>
            <person name="Partensky F."/>
            <person name="Artiguenave F."/>
            <person name="Axmann I.M."/>
            <person name="Barbe V."/>
            <person name="Duprat S."/>
            <person name="Galperin M.Y."/>
            <person name="Koonin E.V."/>
            <person name="Le Gall F."/>
            <person name="Makarova K.S."/>
            <person name="Ostrowski M."/>
            <person name="Oztas S."/>
            <person name="Robert C."/>
            <person name="Rogozin I.B."/>
            <person name="Scanlan D.J."/>
            <person name="Tandeau de Marsac N."/>
            <person name="Weissenbach J."/>
            <person name="Wincker P."/>
            <person name="Wolf Y.I."/>
            <person name="Hess W.R."/>
        </authorList>
    </citation>
    <scope>NUCLEOTIDE SEQUENCE [LARGE SCALE GENOMIC DNA]</scope>
    <source>
        <strain evidence="2">SARG / CCMP1375 / SS120</strain>
    </source>
</reference>
<keyword evidence="2" id="KW-1185">Reference proteome</keyword>
<organism evidence="1 2">
    <name type="scientific">Prochlorococcus marinus (strain SARG / CCMP1375 / SS120)</name>
    <dbReference type="NCBI Taxonomy" id="167539"/>
    <lineage>
        <taxon>Bacteria</taxon>
        <taxon>Bacillati</taxon>
        <taxon>Cyanobacteriota</taxon>
        <taxon>Cyanophyceae</taxon>
        <taxon>Synechococcales</taxon>
        <taxon>Prochlorococcaceae</taxon>
        <taxon>Prochlorococcus</taxon>
    </lineage>
</organism>
<evidence type="ECO:0000313" key="2">
    <source>
        <dbReference type="Proteomes" id="UP000001420"/>
    </source>
</evidence>
<name>Q7VCQ0_PROMA</name>
<dbReference type="AlphaFoldDB" id="Q7VCQ0"/>
<dbReference type="eggNOG" id="ENOG5030RK5">
    <property type="taxonomic scope" value="Bacteria"/>
</dbReference>
<evidence type="ECO:0000313" key="1">
    <source>
        <dbReference type="EMBL" id="AAP99734.1"/>
    </source>
</evidence>
<dbReference type="EMBL" id="AE017126">
    <property type="protein sequence ID" value="AAP99734.1"/>
    <property type="molecule type" value="Genomic_DNA"/>
</dbReference>
<dbReference type="HOGENOM" id="CLU_1915206_0_0_3"/>
<gene>
    <name evidence="1" type="ordered locus">Pro_0690</name>
</gene>